<reference evidence="2" key="1">
    <citation type="submission" date="2020-11" db="EMBL/GenBank/DDBJ databases">
        <authorList>
            <consortium name="DOE Joint Genome Institute"/>
            <person name="Ahrendt S."/>
            <person name="Riley R."/>
            <person name="Andreopoulos W."/>
            <person name="Labutti K."/>
            <person name="Pangilinan J."/>
            <person name="Ruiz-Duenas F.J."/>
            <person name="Barrasa J.M."/>
            <person name="Sanchez-Garcia M."/>
            <person name="Camarero S."/>
            <person name="Miyauchi S."/>
            <person name="Serrano A."/>
            <person name="Linde D."/>
            <person name="Babiker R."/>
            <person name="Drula E."/>
            <person name="Ayuso-Fernandez I."/>
            <person name="Pacheco R."/>
            <person name="Padilla G."/>
            <person name="Ferreira P."/>
            <person name="Barriuso J."/>
            <person name="Kellner H."/>
            <person name="Castanera R."/>
            <person name="Alfaro M."/>
            <person name="Ramirez L."/>
            <person name="Pisabarro A.G."/>
            <person name="Kuo A."/>
            <person name="Tritt A."/>
            <person name="Lipzen A."/>
            <person name="He G."/>
            <person name="Yan M."/>
            <person name="Ng V."/>
            <person name="Cullen D."/>
            <person name="Martin F."/>
            <person name="Rosso M.-N."/>
            <person name="Henrissat B."/>
            <person name="Hibbett D."/>
            <person name="Martinez A.T."/>
            <person name="Grigoriev I.V."/>
        </authorList>
    </citation>
    <scope>NUCLEOTIDE SEQUENCE</scope>
    <source>
        <strain evidence="2">AH 40177</strain>
    </source>
</reference>
<feature type="region of interest" description="Disordered" evidence="1">
    <location>
        <begin position="1"/>
        <end position="166"/>
    </location>
</feature>
<feature type="compositionally biased region" description="Basic and acidic residues" evidence="1">
    <location>
        <begin position="12"/>
        <end position="34"/>
    </location>
</feature>
<evidence type="ECO:0000313" key="2">
    <source>
        <dbReference type="EMBL" id="KAF9024467.1"/>
    </source>
</evidence>
<accession>A0A9P5TVR3</accession>
<sequence length="440" mass="49273">MANAVPQLRKSKKEECAAQRMDRKRILEKDHDKAGGAVALANFESEDEHPRRKAPISKEVNESKDEEGEVSRGWTQGQGGKEANKRDKPQVFKQMPRTLLPSKSFEVHSKPRRSTLTRKPKEAPVAIKVMPFKAPKKTSRPSRTTGEQARMAMEDEDKGGSSDAYVQSNDDETLVKKPLQGKSTFPVSEITSSLRIRSLPPIPQAPSDSSSESNDERIVSWPSAFQVCGWCDDPVPEDVPHAVSKLAIEHNGYIRKDGFYAICARRMDISLCGMIRKLSKDNPYSYTNHIMNTEWYDMAMNPNFEGIPLQILGMKEALSSTSSKSLGPLSTMSTKNFADPFAQAGFASKYLGTGYLEPYGLRKYSFVHQFILAPFLLAKLAQEDIGVSLDYTWPILRNSTRFGEYQYPDEDLPWPLAISSSRNVICLTITTTTITVQHIL</sequence>
<protein>
    <submittedName>
        <fullName evidence="2">Uncharacterized protein</fullName>
    </submittedName>
</protein>
<gene>
    <name evidence="2" type="ORF">BDP27DRAFT_1438184</name>
</gene>
<evidence type="ECO:0000313" key="3">
    <source>
        <dbReference type="Proteomes" id="UP000772434"/>
    </source>
</evidence>
<dbReference type="Proteomes" id="UP000772434">
    <property type="component" value="Unassembled WGS sequence"/>
</dbReference>
<organism evidence="2 3">
    <name type="scientific">Rhodocollybia butyracea</name>
    <dbReference type="NCBI Taxonomy" id="206335"/>
    <lineage>
        <taxon>Eukaryota</taxon>
        <taxon>Fungi</taxon>
        <taxon>Dikarya</taxon>
        <taxon>Basidiomycota</taxon>
        <taxon>Agaricomycotina</taxon>
        <taxon>Agaricomycetes</taxon>
        <taxon>Agaricomycetidae</taxon>
        <taxon>Agaricales</taxon>
        <taxon>Marasmiineae</taxon>
        <taxon>Omphalotaceae</taxon>
        <taxon>Rhodocollybia</taxon>
    </lineage>
</organism>
<comment type="caution">
    <text evidence="2">The sequence shown here is derived from an EMBL/GenBank/DDBJ whole genome shotgun (WGS) entry which is preliminary data.</text>
</comment>
<name>A0A9P5TVR3_9AGAR</name>
<evidence type="ECO:0000256" key="1">
    <source>
        <dbReference type="SAM" id="MobiDB-lite"/>
    </source>
</evidence>
<dbReference type="AlphaFoldDB" id="A0A9P5TVR3"/>
<keyword evidence="3" id="KW-1185">Reference proteome</keyword>
<dbReference type="EMBL" id="JADNRY010000911">
    <property type="protein sequence ID" value="KAF9024467.1"/>
    <property type="molecule type" value="Genomic_DNA"/>
</dbReference>
<proteinExistence type="predicted"/>